<dbReference type="InterPro" id="IPR001878">
    <property type="entry name" value="Znf_CCHC"/>
</dbReference>
<dbReference type="EMBL" id="PKMF04000610">
    <property type="protein sequence ID" value="KAK7824176.1"/>
    <property type="molecule type" value="Genomic_DNA"/>
</dbReference>
<feature type="compositionally biased region" description="Basic and acidic residues" evidence="2">
    <location>
        <begin position="127"/>
        <end position="156"/>
    </location>
</feature>
<comment type="caution">
    <text evidence="4">The sequence shown here is derived from an EMBL/GenBank/DDBJ whole genome shotgun (WGS) entry which is preliminary data.</text>
</comment>
<evidence type="ECO:0000256" key="1">
    <source>
        <dbReference type="PROSITE-ProRule" id="PRU00047"/>
    </source>
</evidence>
<feature type="domain" description="CCHC-type" evidence="3">
    <location>
        <begin position="34"/>
        <end position="49"/>
    </location>
</feature>
<dbReference type="Gramene" id="rna-CFP56_55441">
    <property type="protein sequence ID" value="cds-POE88709.1"/>
    <property type="gene ID" value="gene-CFP56_55441"/>
</dbReference>
<proteinExistence type="predicted"/>
<evidence type="ECO:0000313" key="5">
    <source>
        <dbReference type="Proteomes" id="UP000237347"/>
    </source>
</evidence>
<feature type="region of interest" description="Disordered" evidence="2">
    <location>
        <begin position="70"/>
        <end position="159"/>
    </location>
</feature>
<keyword evidence="1" id="KW-0863">Zinc-finger</keyword>
<feature type="compositionally biased region" description="Gly residues" evidence="2">
    <location>
        <begin position="94"/>
        <end position="103"/>
    </location>
</feature>
<evidence type="ECO:0000256" key="2">
    <source>
        <dbReference type="SAM" id="MobiDB-lite"/>
    </source>
</evidence>
<dbReference type="PROSITE" id="PS50158">
    <property type="entry name" value="ZF_CCHC"/>
    <property type="match status" value="1"/>
</dbReference>
<dbReference type="GO" id="GO:0003676">
    <property type="term" value="F:nucleic acid binding"/>
    <property type="evidence" value="ECO:0007669"/>
    <property type="project" value="InterPro"/>
</dbReference>
<dbReference type="AlphaFoldDB" id="A0AAW0JCR2"/>
<sequence>MDVTKKLVRGKKITIEGGEQRWIAFKYERLPNFCYRCGLLSHGLRDCPDGKMEDLTESSSLQYGAWLRGEAPRRGGDESIKFGAEDRWHVRGGPAKGMLGGRGRSGHAPGMSLENEKIPEPTLPHQGDSDRGEETTEEGQESRKQRKDHEKGKETSLGELSQGINVNLVKEKREGLWAQNQVVEGMHWEKETHPVVEVPFKFRVAPNANGSGVEVGPVSVDKEIDPMAMSFDVDLGWVAEEIGPKSGYWKCMARKAHGASLTKETIKDKTLGKRPGPIPVQELETNVTNQKRRKNQEQSKAVVHSEKRDGGEAVAAVQPR</sequence>
<evidence type="ECO:0000259" key="3">
    <source>
        <dbReference type="PROSITE" id="PS50158"/>
    </source>
</evidence>
<keyword evidence="1" id="KW-0862">Zinc</keyword>
<name>A0AAW0JCR2_QUESU</name>
<dbReference type="GO" id="GO:0008270">
    <property type="term" value="F:zinc ion binding"/>
    <property type="evidence" value="ECO:0007669"/>
    <property type="project" value="UniProtKB-KW"/>
</dbReference>
<feature type="compositionally biased region" description="Basic and acidic residues" evidence="2">
    <location>
        <begin position="70"/>
        <end position="89"/>
    </location>
</feature>
<evidence type="ECO:0000313" key="4">
    <source>
        <dbReference type="EMBL" id="KAK7824176.1"/>
    </source>
</evidence>
<protein>
    <recommendedName>
        <fullName evidence="3">CCHC-type domain-containing protein</fullName>
    </recommendedName>
</protein>
<organism evidence="4 5">
    <name type="scientific">Quercus suber</name>
    <name type="common">Cork oak</name>
    <dbReference type="NCBI Taxonomy" id="58331"/>
    <lineage>
        <taxon>Eukaryota</taxon>
        <taxon>Viridiplantae</taxon>
        <taxon>Streptophyta</taxon>
        <taxon>Embryophyta</taxon>
        <taxon>Tracheophyta</taxon>
        <taxon>Spermatophyta</taxon>
        <taxon>Magnoliopsida</taxon>
        <taxon>eudicotyledons</taxon>
        <taxon>Gunneridae</taxon>
        <taxon>Pentapetalae</taxon>
        <taxon>rosids</taxon>
        <taxon>fabids</taxon>
        <taxon>Fagales</taxon>
        <taxon>Fagaceae</taxon>
        <taxon>Quercus</taxon>
    </lineage>
</organism>
<reference evidence="4 5" key="1">
    <citation type="journal article" date="2018" name="Sci. Data">
        <title>The draft genome sequence of cork oak.</title>
        <authorList>
            <person name="Ramos A.M."/>
            <person name="Usie A."/>
            <person name="Barbosa P."/>
            <person name="Barros P.M."/>
            <person name="Capote T."/>
            <person name="Chaves I."/>
            <person name="Simoes F."/>
            <person name="Abreu I."/>
            <person name="Carrasquinho I."/>
            <person name="Faro C."/>
            <person name="Guimaraes J.B."/>
            <person name="Mendonca D."/>
            <person name="Nobrega F."/>
            <person name="Rodrigues L."/>
            <person name="Saibo N.J.M."/>
            <person name="Varela M.C."/>
            <person name="Egas C."/>
            <person name="Matos J."/>
            <person name="Miguel C.M."/>
            <person name="Oliveira M.M."/>
            <person name="Ricardo C.P."/>
            <person name="Goncalves S."/>
        </authorList>
    </citation>
    <scope>NUCLEOTIDE SEQUENCE [LARGE SCALE GENOMIC DNA]</scope>
    <source>
        <strain evidence="5">cv. HL8</strain>
    </source>
</reference>
<accession>A0AAW0JCR2</accession>
<feature type="region of interest" description="Disordered" evidence="2">
    <location>
        <begin position="259"/>
        <end position="320"/>
    </location>
</feature>
<dbReference type="Proteomes" id="UP000237347">
    <property type="component" value="Unassembled WGS sequence"/>
</dbReference>
<keyword evidence="5" id="KW-1185">Reference proteome</keyword>
<dbReference type="InterPro" id="IPR025836">
    <property type="entry name" value="Zn_knuckle_CX2CX4HX4C"/>
</dbReference>
<keyword evidence="1" id="KW-0479">Metal-binding</keyword>
<gene>
    <name evidence="4" type="ORF">CFP56_034658</name>
</gene>
<dbReference type="Pfam" id="PF14392">
    <property type="entry name" value="zf-CCHC_4"/>
    <property type="match status" value="1"/>
</dbReference>